<evidence type="ECO:0008006" key="5">
    <source>
        <dbReference type="Google" id="ProtNLM"/>
    </source>
</evidence>
<proteinExistence type="predicted"/>
<sequence length="227" mass="26762">MLIGIDQEEVISPLLWCIYYDPLLCEIEQRKFGYTLEAPKIALNKFYGENTSDEIEKLTISSSAYMDDTQWLTPSQNNLEKILEIAVSFYKLNDIQVNKGRYKPKLKSHKPVTLRFGSDSIFIIPVSPQSFIRILGIYFDERNTFQSTIKQINDKINELQHKYARKRITDKHMIYIFNSVVIPKIKFMDKIMKQFLSTFKKKLHLSITTSNEIFFNKIYNIKDIHDN</sequence>
<dbReference type="AlphaFoldDB" id="A0A2Z6R4K6"/>
<dbReference type="STRING" id="94130.A0A2Z6R4K6"/>
<protein>
    <recommendedName>
        <fullName evidence="5">Reverse transcriptase domain-containing protein</fullName>
    </recommendedName>
</protein>
<dbReference type="Proteomes" id="UP000247702">
    <property type="component" value="Unassembled WGS sequence"/>
</dbReference>
<dbReference type="OrthoDB" id="3230070at2759"/>
<name>A0A2Z6R4K6_9GLOM</name>
<organism evidence="2 4">
    <name type="scientific">Rhizophagus clarus</name>
    <dbReference type="NCBI Taxonomy" id="94130"/>
    <lineage>
        <taxon>Eukaryota</taxon>
        <taxon>Fungi</taxon>
        <taxon>Fungi incertae sedis</taxon>
        <taxon>Mucoromycota</taxon>
        <taxon>Glomeromycotina</taxon>
        <taxon>Glomeromycetes</taxon>
        <taxon>Glomerales</taxon>
        <taxon>Glomeraceae</taxon>
        <taxon>Rhizophagus</taxon>
    </lineage>
</organism>
<gene>
    <name evidence="3" type="ORF">RCL2_001811300</name>
    <name evidence="2" type="ORF">RclHR1_19370002</name>
</gene>
<comment type="caution">
    <text evidence="2">The sequence shown here is derived from an EMBL/GenBank/DDBJ whole genome shotgun (WGS) entry which is preliminary data.</text>
</comment>
<evidence type="ECO:0000256" key="1">
    <source>
        <dbReference type="SAM" id="Coils"/>
    </source>
</evidence>
<dbReference type="EMBL" id="BLAL01000199">
    <property type="protein sequence ID" value="GES91282.1"/>
    <property type="molecule type" value="Genomic_DNA"/>
</dbReference>
<feature type="coiled-coil region" evidence="1">
    <location>
        <begin position="142"/>
        <end position="169"/>
    </location>
</feature>
<dbReference type="EMBL" id="BEXD01001043">
    <property type="protein sequence ID" value="GBB91911.1"/>
    <property type="molecule type" value="Genomic_DNA"/>
</dbReference>
<evidence type="ECO:0000313" key="3">
    <source>
        <dbReference type="EMBL" id="GES91282.1"/>
    </source>
</evidence>
<dbReference type="Proteomes" id="UP000615446">
    <property type="component" value="Unassembled WGS sequence"/>
</dbReference>
<reference evidence="3" key="2">
    <citation type="submission" date="2019-10" db="EMBL/GenBank/DDBJ databases">
        <title>Conservation and host-specific expression of non-tandemly repeated heterogenous ribosome RNA gene in arbuscular mycorrhizal fungi.</title>
        <authorList>
            <person name="Maeda T."/>
            <person name="Kobayashi Y."/>
            <person name="Nakagawa T."/>
            <person name="Ezawa T."/>
            <person name="Yamaguchi K."/>
            <person name="Bino T."/>
            <person name="Nishimoto Y."/>
            <person name="Shigenobu S."/>
            <person name="Kawaguchi M."/>
        </authorList>
    </citation>
    <scope>NUCLEOTIDE SEQUENCE</scope>
    <source>
        <strain evidence="3">HR1</strain>
    </source>
</reference>
<reference evidence="2 4" key="1">
    <citation type="submission" date="2017-11" db="EMBL/GenBank/DDBJ databases">
        <title>The genome of Rhizophagus clarus HR1 reveals common genetic basis of auxotrophy among arbuscular mycorrhizal fungi.</title>
        <authorList>
            <person name="Kobayashi Y."/>
        </authorList>
    </citation>
    <scope>NUCLEOTIDE SEQUENCE [LARGE SCALE GENOMIC DNA]</scope>
    <source>
        <strain evidence="2 4">HR1</strain>
    </source>
</reference>
<keyword evidence="4" id="KW-1185">Reference proteome</keyword>
<accession>A0A2Z6R4K6</accession>
<keyword evidence="1" id="KW-0175">Coiled coil</keyword>
<evidence type="ECO:0000313" key="2">
    <source>
        <dbReference type="EMBL" id="GBB91911.1"/>
    </source>
</evidence>
<evidence type="ECO:0000313" key="4">
    <source>
        <dbReference type="Proteomes" id="UP000247702"/>
    </source>
</evidence>